<proteinExistence type="predicted"/>
<accession>A0A9P0B0P3</accession>
<dbReference type="Proteomes" id="UP001154078">
    <property type="component" value="Chromosome 2"/>
</dbReference>
<dbReference type="OrthoDB" id="8067071at2759"/>
<protein>
    <recommendedName>
        <fullName evidence="4">Cuticle protein</fullName>
    </recommendedName>
</protein>
<keyword evidence="3" id="KW-1185">Reference proteome</keyword>
<sequence length="280" mass="29650">MESKIILLAALVAASQASGLAYSGHYGYAAGRDLSYAGHLGTYFTNLGYAGGHLSYSAPLSYANHYTSYAAPIAKTYAAPHITKSYTAPIAHTYTAPIITKAYAAPVVHNSVVKTFAEEPTVSEYFVKTAPAFEKTLSGDLGYSGHLGYAAPLSYAKHYTSYAAPSAKNYAAPLITKAYGAPIAHTIVAKAPVVQAGPVVKTFSEEPTVSEYAISTKTAPGIHRTLVHPQAPIVEERVNHVIREKITPVVHERFAAPVVHSATPALPYAAPALSYATPAW</sequence>
<evidence type="ECO:0000313" key="2">
    <source>
        <dbReference type="EMBL" id="CAH0551448.1"/>
    </source>
</evidence>
<feature type="signal peptide" evidence="1">
    <location>
        <begin position="1"/>
        <end position="17"/>
    </location>
</feature>
<evidence type="ECO:0000256" key="1">
    <source>
        <dbReference type="SAM" id="SignalP"/>
    </source>
</evidence>
<gene>
    <name evidence="2" type="ORF">MELIAE_LOCUS4054</name>
</gene>
<dbReference type="EMBL" id="OV121133">
    <property type="protein sequence ID" value="CAH0551448.1"/>
    <property type="molecule type" value="Genomic_DNA"/>
</dbReference>
<evidence type="ECO:0008006" key="4">
    <source>
        <dbReference type="Google" id="ProtNLM"/>
    </source>
</evidence>
<keyword evidence="1" id="KW-0732">Signal</keyword>
<evidence type="ECO:0000313" key="3">
    <source>
        <dbReference type="Proteomes" id="UP001154078"/>
    </source>
</evidence>
<dbReference type="AlphaFoldDB" id="A0A9P0B0P3"/>
<name>A0A9P0B0P3_BRAAE</name>
<feature type="chain" id="PRO_5040376249" description="Cuticle protein" evidence="1">
    <location>
        <begin position="18"/>
        <end position="280"/>
    </location>
</feature>
<organism evidence="2 3">
    <name type="scientific">Brassicogethes aeneus</name>
    <name type="common">Rape pollen beetle</name>
    <name type="synonym">Meligethes aeneus</name>
    <dbReference type="NCBI Taxonomy" id="1431903"/>
    <lineage>
        <taxon>Eukaryota</taxon>
        <taxon>Metazoa</taxon>
        <taxon>Ecdysozoa</taxon>
        <taxon>Arthropoda</taxon>
        <taxon>Hexapoda</taxon>
        <taxon>Insecta</taxon>
        <taxon>Pterygota</taxon>
        <taxon>Neoptera</taxon>
        <taxon>Endopterygota</taxon>
        <taxon>Coleoptera</taxon>
        <taxon>Polyphaga</taxon>
        <taxon>Cucujiformia</taxon>
        <taxon>Nitidulidae</taxon>
        <taxon>Meligethinae</taxon>
        <taxon>Brassicogethes</taxon>
    </lineage>
</organism>
<reference evidence="2" key="1">
    <citation type="submission" date="2021-12" db="EMBL/GenBank/DDBJ databases">
        <authorList>
            <person name="King R."/>
        </authorList>
    </citation>
    <scope>NUCLEOTIDE SEQUENCE</scope>
</reference>